<gene>
    <name evidence="2" type="ORF">SD70_30180</name>
</gene>
<dbReference type="InterPro" id="IPR001509">
    <property type="entry name" value="Epimerase_deHydtase"/>
</dbReference>
<dbReference type="PANTHER" id="PTHR12126">
    <property type="entry name" value="NADH-UBIQUINONE OXIDOREDUCTASE 39 KDA SUBUNIT-RELATED"/>
    <property type="match status" value="1"/>
</dbReference>
<reference evidence="2 3" key="1">
    <citation type="submission" date="2014-12" db="EMBL/GenBank/DDBJ databases">
        <title>Draft genome sequence of Paenibacillus kamchatkensis strain B-2647.</title>
        <authorList>
            <person name="Karlyshev A.V."/>
            <person name="Kudryashova E.B."/>
        </authorList>
    </citation>
    <scope>NUCLEOTIDE SEQUENCE [LARGE SCALE GENOMIC DNA]</scope>
    <source>
        <strain evidence="2 3">VKM B-2647</strain>
    </source>
</reference>
<evidence type="ECO:0000313" key="2">
    <source>
        <dbReference type="EMBL" id="KIL37875.1"/>
    </source>
</evidence>
<evidence type="ECO:0000259" key="1">
    <source>
        <dbReference type="Pfam" id="PF01370"/>
    </source>
</evidence>
<dbReference type="Pfam" id="PF01370">
    <property type="entry name" value="Epimerase"/>
    <property type="match status" value="1"/>
</dbReference>
<protein>
    <submittedName>
        <fullName evidence="2">Nucleoside-diphosphate sugar epimerase</fullName>
    </submittedName>
</protein>
<name>A0ABR5A9Z8_9BACL</name>
<dbReference type="SUPFAM" id="SSF51735">
    <property type="entry name" value="NAD(P)-binding Rossmann-fold domains"/>
    <property type="match status" value="1"/>
</dbReference>
<dbReference type="Gene3D" id="3.40.50.720">
    <property type="entry name" value="NAD(P)-binding Rossmann-like Domain"/>
    <property type="match status" value="1"/>
</dbReference>
<dbReference type="EMBL" id="JXAK01000090">
    <property type="protein sequence ID" value="KIL37875.1"/>
    <property type="molecule type" value="Genomic_DNA"/>
</dbReference>
<dbReference type="PANTHER" id="PTHR12126:SF11">
    <property type="entry name" value="NADH DEHYDROGENASE [UBIQUINONE] 1 ALPHA SUBCOMPLEX SUBUNIT 9, MITOCHONDRIAL"/>
    <property type="match status" value="1"/>
</dbReference>
<dbReference type="InterPro" id="IPR051207">
    <property type="entry name" value="ComplexI_NDUFA9_subunit"/>
</dbReference>
<keyword evidence="3" id="KW-1185">Reference proteome</keyword>
<comment type="caution">
    <text evidence="2">The sequence shown here is derived from an EMBL/GenBank/DDBJ whole genome shotgun (WGS) entry which is preliminary data.</text>
</comment>
<proteinExistence type="predicted"/>
<evidence type="ECO:0000313" key="3">
    <source>
        <dbReference type="Proteomes" id="UP000031967"/>
    </source>
</evidence>
<sequence>MKVFVTGGTGYVGSAILKRLLADGHEVRCLVRGGAGRLRGAGSSADAAEGRLVAACGDLLAPDSYKEALRGTDAVVHLVGIIREKPRRGVTFRRIHVDGTDMLVTAAREAGVPRFVHMSALGARPNAVSGYHRSKCEAEERVRSSGVPHTIFRPSVIFGPGDEFVNMLAGLVKAPVTPVFGNGLYRMQPVSLHTVADVFAKALAADPAGETYEVGGPEQIPYNEMIKEIARALGRSVRLLHMPLWAAKPLVKTMQRFPFFPVTEDQLTMLLEENICRDGNRFVQVFGVPQIRFADGIREYLK</sequence>
<feature type="domain" description="NAD-dependent epimerase/dehydratase" evidence="1">
    <location>
        <begin position="3"/>
        <end position="215"/>
    </location>
</feature>
<dbReference type="InterPro" id="IPR036291">
    <property type="entry name" value="NAD(P)-bd_dom_sf"/>
</dbReference>
<accession>A0ABR5A9Z8</accession>
<dbReference type="CDD" id="cd05271">
    <property type="entry name" value="NDUFA9_like_SDR_a"/>
    <property type="match status" value="1"/>
</dbReference>
<organism evidence="2 3">
    <name type="scientific">Gordoniibacillus kamchatkensis</name>
    <dbReference type="NCBI Taxonomy" id="1590651"/>
    <lineage>
        <taxon>Bacteria</taxon>
        <taxon>Bacillati</taxon>
        <taxon>Bacillota</taxon>
        <taxon>Bacilli</taxon>
        <taxon>Bacillales</taxon>
        <taxon>Paenibacillaceae</taxon>
        <taxon>Gordoniibacillus</taxon>
    </lineage>
</organism>
<dbReference type="Proteomes" id="UP000031967">
    <property type="component" value="Unassembled WGS sequence"/>
</dbReference>